<dbReference type="CDD" id="cd02440">
    <property type="entry name" value="AdoMet_MTases"/>
    <property type="match status" value="1"/>
</dbReference>
<dbReference type="RefSeq" id="WP_109968979.1">
    <property type="nucleotide sequence ID" value="NZ_CP176093.1"/>
</dbReference>
<accession>A0A2V2N746</accession>
<dbReference type="SUPFAM" id="SSF53335">
    <property type="entry name" value="S-adenosyl-L-methionine-dependent methyltransferases"/>
    <property type="match status" value="1"/>
</dbReference>
<dbReference type="EMBL" id="QGMY01000008">
    <property type="protein sequence ID" value="PWR71361.1"/>
    <property type="molecule type" value="Genomic_DNA"/>
</dbReference>
<dbReference type="InterPro" id="IPR029063">
    <property type="entry name" value="SAM-dependent_MTases_sf"/>
</dbReference>
<dbReference type="GeneID" id="97547014"/>
<dbReference type="GO" id="GO:0046983">
    <property type="term" value="F:protein dimerization activity"/>
    <property type="evidence" value="ECO:0007669"/>
    <property type="project" value="InterPro"/>
</dbReference>
<dbReference type="OrthoDB" id="146767at2157"/>
<dbReference type="Gene3D" id="1.10.10.10">
    <property type="entry name" value="Winged helix-like DNA-binding domain superfamily/Winged helix DNA-binding domain"/>
    <property type="match status" value="1"/>
</dbReference>
<dbReference type="Gene3D" id="3.40.50.150">
    <property type="entry name" value="Vaccinia Virus protein VP39"/>
    <property type="match status" value="1"/>
</dbReference>
<evidence type="ECO:0000313" key="2">
    <source>
        <dbReference type="Proteomes" id="UP000245657"/>
    </source>
</evidence>
<sequence length="343" mass="38466">MTEEIDLIKLPELPVIEVVDDLIQVYKEFMVIRAALQLKVFDWMAENGSATIEDISKGTKIPIEYMAPLIGMLFYLDIVRRSGEKYLVSPSANLHFVTNSRYYQGDIIMALAEPESPWNDLKTYLTSGETKTTFDQETPLMGASHAEQEIRGMLKNITTVISRWAGFKDAKSFLEISSGHGLYTMATCQIHPDLKASVLEQPASSELLQQNITRYEMKDRITPIKGKLGSLPEGKYDIILVSHVLYADQNRLDAILKDISAHLNEGGLFISNNWFIRESEGTGMQGLYELELGIHNKYHAIKDREGYEKNCNENGLVIFQTGVLRSAYGESTIHMGTKTGSGA</sequence>
<protein>
    <recommendedName>
        <fullName evidence="3">Methyltransferase</fullName>
    </recommendedName>
</protein>
<proteinExistence type="predicted"/>
<dbReference type="SUPFAM" id="SSF46785">
    <property type="entry name" value="Winged helix' DNA-binding domain"/>
    <property type="match status" value="1"/>
</dbReference>
<organism evidence="1 2">
    <name type="scientific">Methanospirillum lacunae</name>
    <dbReference type="NCBI Taxonomy" id="668570"/>
    <lineage>
        <taxon>Archaea</taxon>
        <taxon>Methanobacteriati</taxon>
        <taxon>Methanobacteriota</taxon>
        <taxon>Stenosarchaea group</taxon>
        <taxon>Methanomicrobia</taxon>
        <taxon>Methanomicrobiales</taxon>
        <taxon>Methanospirillaceae</taxon>
        <taxon>Methanospirillum</taxon>
    </lineage>
</organism>
<reference evidence="1 2" key="1">
    <citation type="submission" date="2018-05" db="EMBL/GenBank/DDBJ databases">
        <title>Draft genome of Methanospirillum lacunae Ki8-1.</title>
        <authorList>
            <person name="Dueholm M.S."/>
            <person name="Nielsen P.H."/>
            <person name="Bakmann L.F."/>
            <person name="Otzen D.E."/>
        </authorList>
    </citation>
    <scope>NUCLEOTIDE SEQUENCE [LARGE SCALE GENOMIC DNA]</scope>
    <source>
        <strain evidence="1 2">Ki8-1</strain>
    </source>
</reference>
<evidence type="ECO:0000313" key="1">
    <source>
        <dbReference type="EMBL" id="PWR71361.1"/>
    </source>
</evidence>
<gene>
    <name evidence="1" type="ORF">DK846_10875</name>
</gene>
<comment type="caution">
    <text evidence="1">The sequence shown here is derived from an EMBL/GenBank/DDBJ whole genome shotgun (WGS) entry which is preliminary data.</text>
</comment>
<name>A0A2V2N746_9EURY</name>
<dbReference type="InterPro" id="IPR036388">
    <property type="entry name" value="WH-like_DNA-bd_sf"/>
</dbReference>
<dbReference type="InterPro" id="IPR036390">
    <property type="entry name" value="WH_DNA-bd_sf"/>
</dbReference>
<dbReference type="AlphaFoldDB" id="A0A2V2N746"/>
<evidence type="ECO:0008006" key="3">
    <source>
        <dbReference type="Google" id="ProtNLM"/>
    </source>
</evidence>
<dbReference type="Proteomes" id="UP000245657">
    <property type="component" value="Unassembled WGS sequence"/>
</dbReference>
<keyword evidence="2" id="KW-1185">Reference proteome</keyword>